<gene>
    <name evidence="2" type="ORF">IM53_018240</name>
</gene>
<name>A0A1V9GWV1_9XANT</name>
<comment type="caution">
    <text evidence="2">The sequence shown here is derived from an EMBL/GenBank/DDBJ whole genome shotgun (WGS) entry which is preliminary data.</text>
</comment>
<dbReference type="AlphaFoldDB" id="A0A1V9GWV1"/>
<reference evidence="2 3" key="1">
    <citation type="journal article" date="2016" name="Plant Pathol.">
        <title>Genetic characterization of strains named as Xanthomonas axonopodis pv. dieffenbachiae leads to a taxonomic revision of the X. axonopodis species complex.</title>
        <authorList>
            <person name="Constantin E.C."/>
            <person name="Cleenwerck I."/>
            <person name="Maes M."/>
            <person name="Baeyen S."/>
            <person name="Van Malderghem C."/>
            <person name="De Vos P."/>
            <person name="Cottyn B."/>
        </authorList>
    </citation>
    <scope>NUCLEOTIDE SEQUENCE [LARGE SCALE GENOMIC DNA]</scope>
    <source>
        <strain evidence="2 3">LMG 25940</strain>
    </source>
</reference>
<dbReference type="InterPro" id="IPR056906">
    <property type="entry name" value="ORF2/G2P_dom"/>
</dbReference>
<organism evidence="2 3">
    <name type="scientific">Xanthomonas phaseoli pv. dieffenbachiae</name>
    <dbReference type="NCBI Taxonomy" id="92828"/>
    <lineage>
        <taxon>Bacteria</taxon>
        <taxon>Pseudomonadati</taxon>
        <taxon>Pseudomonadota</taxon>
        <taxon>Gammaproteobacteria</taxon>
        <taxon>Lysobacterales</taxon>
        <taxon>Lysobacteraceae</taxon>
        <taxon>Xanthomonas</taxon>
    </lineage>
</organism>
<dbReference type="Proteomes" id="UP000050546">
    <property type="component" value="Unassembled WGS sequence"/>
</dbReference>
<proteinExistence type="predicted"/>
<reference evidence="2 3" key="2">
    <citation type="journal article" date="2017" name="Plant Pathol.">
        <title>Pathogenicity and virulence gene content of Xanthomonas strains infecting Araceae, formerly known as Xanthomonas axonopodis pv. dieffenbachiae.</title>
        <authorList>
            <person name="Constantin E.C."/>
            <person name="Haegeman A."/>
            <person name="Van Vaerenbergh J."/>
            <person name="Baeyen S."/>
            <person name="Van Malderghem C."/>
            <person name="Maes M."/>
            <person name="Cottyn B."/>
        </authorList>
    </citation>
    <scope>NUCLEOTIDE SEQUENCE [LARGE SCALE GENOMIC DNA]</scope>
    <source>
        <strain evidence="2 3">LMG 25940</strain>
    </source>
</reference>
<sequence>MADGTCSFCGDTTVYFFPGGLCVACTGKNARIKLAETLKQQSNELTAFDASVGTMHAAARRSEMAVAKVQQHGFSASAGGRSLGLVHSSTSDTRRVSMTLDPNHVRSVRLKKSIITGARLHDQEAKKGAFRGAWYMLTTTYRNRSDCSARDISETLKRIRGFFNRAIRLRFRSYRPRFRYLWVGELTKAGVPHYHVLIWIPRGIFIPKADRRGWWPHGHTKIEKARNAVGYLAKYASKFCPDMIAAFPKGFRTHAIGGLDVESKRELRWWKAPKSARDVFGPLADIRKALGGYVDKLTGEFWPSPWKVFFDKGQLIAWKLELPA</sequence>
<accession>A0A1V9GWV1</accession>
<dbReference type="EMBL" id="JPYI02000097">
    <property type="protein sequence ID" value="OQP75121.1"/>
    <property type="molecule type" value="Genomic_DNA"/>
</dbReference>
<protein>
    <submittedName>
        <fullName evidence="2">Replication initiation protein</fullName>
    </submittedName>
</protein>
<dbReference type="STRING" id="1437877.GCA_001564415_02910"/>
<evidence type="ECO:0000313" key="2">
    <source>
        <dbReference type="EMBL" id="OQP75121.1"/>
    </source>
</evidence>
<evidence type="ECO:0000313" key="3">
    <source>
        <dbReference type="Proteomes" id="UP000050546"/>
    </source>
</evidence>
<evidence type="ECO:0000259" key="1">
    <source>
        <dbReference type="Pfam" id="PF23343"/>
    </source>
</evidence>
<feature type="domain" description="Replication-associated protein ORF2/G2P" evidence="1">
    <location>
        <begin position="135"/>
        <end position="238"/>
    </location>
</feature>
<dbReference type="Pfam" id="PF23343">
    <property type="entry name" value="REP_ORF2-G2P"/>
    <property type="match status" value="1"/>
</dbReference>
<dbReference type="RefSeq" id="WP_057679726.1">
    <property type="nucleotide sequence ID" value="NZ_JAGHVR010000014.1"/>
</dbReference>